<dbReference type="EMBL" id="JBHMAF010000007">
    <property type="protein sequence ID" value="MFB9757191.1"/>
    <property type="molecule type" value="Genomic_DNA"/>
</dbReference>
<feature type="compositionally biased region" description="Polar residues" evidence="1">
    <location>
        <begin position="272"/>
        <end position="282"/>
    </location>
</feature>
<evidence type="ECO:0000256" key="1">
    <source>
        <dbReference type="SAM" id="MobiDB-lite"/>
    </source>
</evidence>
<comment type="caution">
    <text evidence="2">The sequence shown here is derived from an EMBL/GenBank/DDBJ whole genome shotgun (WGS) entry which is preliminary data.</text>
</comment>
<protein>
    <recommendedName>
        <fullName evidence="4">Bacteriophage lambda Replication protein O N-terminal domain-containing protein</fullName>
    </recommendedName>
</protein>
<name>A0ABV5WAK0_9BACI</name>
<dbReference type="Proteomes" id="UP001589609">
    <property type="component" value="Unassembled WGS sequence"/>
</dbReference>
<proteinExistence type="predicted"/>
<feature type="region of interest" description="Disordered" evidence="1">
    <location>
        <begin position="120"/>
        <end position="179"/>
    </location>
</feature>
<feature type="compositionally biased region" description="Polar residues" evidence="1">
    <location>
        <begin position="144"/>
        <end position="154"/>
    </location>
</feature>
<gene>
    <name evidence="2" type="ORF">ACFFMS_01305</name>
</gene>
<dbReference type="Gene3D" id="1.10.10.10">
    <property type="entry name" value="Winged helix-like DNA-binding domain superfamily/Winged helix DNA-binding domain"/>
    <property type="match status" value="1"/>
</dbReference>
<sequence>MEFKGFTAPNQHTQVPNEFFEIMYAKDTKFGEVKLLGFMIRNTFGWHRAGNSLQFSFTELMKATNMSKDTTNNSIKSCLAKGYIQRKEIDGQMYYRLNVAEYADYPWDLSFDWKKVNPQLKQSENQTGPKIRPTAVRKSDQDQSENQTGKNAQSIEAKEETPSLKKGLNKGLNKIEEEEEHTTVITESYMFSLMQSKLNEFEITNEKTIKAAFIAASKCKQIGGTDYEAAENYAIAVVEEKMSKIGQKQKEKQPRKSSTRQPVRKEEKSEAVIQQEQGQQKPATYADMSLAELESMKSTFLEIIDVNPSASEQLAKIEVEIAFRLQVIG</sequence>
<accession>A0ABV5WAK0</accession>
<feature type="region of interest" description="Disordered" evidence="1">
    <location>
        <begin position="244"/>
        <end position="282"/>
    </location>
</feature>
<dbReference type="InterPro" id="IPR036388">
    <property type="entry name" value="WH-like_DNA-bd_sf"/>
</dbReference>
<organism evidence="2 3">
    <name type="scientific">Ectobacillus funiculus</name>
    <dbReference type="NCBI Taxonomy" id="137993"/>
    <lineage>
        <taxon>Bacteria</taxon>
        <taxon>Bacillati</taxon>
        <taxon>Bacillota</taxon>
        <taxon>Bacilli</taxon>
        <taxon>Bacillales</taxon>
        <taxon>Bacillaceae</taxon>
        <taxon>Ectobacillus</taxon>
    </lineage>
</organism>
<reference evidence="2 3" key="1">
    <citation type="submission" date="2024-09" db="EMBL/GenBank/DDBJ databases">
        <authorList>
            <person name="Sun Q."/>
            <person name="Mori K."/>
        </authorList>
    </citation>
    <scope>NUCLEOTIDE SEQUENCE [LARGE SCALE GENOMIC DNA]</scope>
    <source>
        <strain evidence="2 3">JCM 11201</strain>
    </source>
</reference>
<feature type="compositionally biased region" description="Basic and acidic residues" evidence="1">
    <location>
        <begin position="244"/>
        <end position="254"/>
    </location>
</feature>
<evidence type="ECO:0000313" key="3">
    <source>
        <dbReference type="Proteomes" id="UP001589609"/>
    </source>
</evidence>
<dbReference type="RefSeq" id="WP_379947502.1">
    <property type="nucleotide sequence ID" value="NZ_JBHMAF010000007.1"/>
</dbReference>
<keyword evidence="3" id="KW-1185">Reference proteome</keyword>
<evidence type="ECO:0000313" key="2">
    <source>
        <dbReference type="EMBL" id="MFB9757191.1"/>
    </source>
</evidence>
<evidence type="ECO:0008006" key="4">
    <source>
        <dbReference type="Google" id="ProtNLM"/>
    </source>
</evidence>